<protein>
    <recommendedName>
        <fullName evidence="2">Nitrile hydratase alpha/Thiocyanate hydrolase gamma domain-containing protein</fullName>
    </recommendedName>
</protein>
<sequence>GRGPALGARMVARAWSDPAYKTSLLSDGSAAAEQLKIPVDGTRLIVVENTKEVHNLIVCTLCSCYPRNILGLPPRWYKSTPYRARAVKEPRNVLKEFGTIIPNTVTIRVHDSTADMRYMVLPARPLNTKNWDEEMLAKLVTRDSMIGVTTALDAYE</sequence>
<dbReference type="AlphaFoldDB" id="A0A382G2K4"/>
<dbReference type="SUPFAM" id="SSF56209">
    <property type="entry name" value="Nitrile hydratase alpha chain"/>
    <property type="match status" value="1"/>
</dbReference>
<dbReference type="EMBL" id="UINC01052933">
    <property type="protein sequence ID" value="SVB68844.1"/>
    <property type="molecule type" value="Genomic_DNA"/>
</dbReference>
<dbReference type="Pfam" id="PF02979">
    <property type="entry name" value="NHase_alpha"/>
    <property type="match status" value="1"/>
</dbReference>
<dbReference type="InterPro" id="IPR036648">
    <property type="entry name" value="CN_Hdrase_a/SCN_Hdrase_g_sf"/>
</dbReference>
<evidence type="ECO:0000259" key="2">
    <source>
        <dbReference type="Pfam" id="PF02979"/>
    </source>
</evidence>
<organism evidence="3">
    <name type="scientific">marine metagenome</name>
    <dbReference type="NCBI Taxonomy" id="408172"/>
    <lineage>
        <taxon>unclassified sequences</taxon>
        <taxon>metagenomes</taxon>
        <taxon>ecological metagenomes</taxon>
    </lineage>
</organism>
<evidence type="ECO:0000256" key="1">
    <source>
        <dbReference type="ARBA" id="ARBA00022723"/>
    </source>
</evidence>
<reference evidence="3" key="1">
    <citation type="submission" date="2018-05" db="EMBL/GenBank/DDBJ databases">
        <authorList>
            <person name="Lanie J.A."/>
            <person name="Ng W.-L."/>
            <person name="Kazmierczak K.M."/>
            <person name="Andrzejewski T.M."/>
            <person name="Davidsen T.M."/>
            <person name="Wayne K.J."/>
            <person name="Tettelin H."/>
            <person name="Glass J.I."/>
            <person name="Rusch D."/>
            <person name="Podicherti R."/>
            <person name="Tsui H.-C.T."/>
            <person name="Winkler M.E."/>
        </authorList>
    </citation>
    <scope>NUCLEOTIDE SEQUENCE</scope>
</reference>
<gene>
    <name evidence="3" type="ORF">METZ01_LOCUS221698</name>
</gene>
<keyword evidence="1" id="KW-0479">Metal-binding</keyword>
<feature type="non-terminal residue" evidence="3">
    <location>
        <position position="1"/>
    </location>
</feature>
<evidence type="ECO:0000313" key="3">
    <source>
        <dbReference type="EMBL" id="SVB68844.1"/>
    </source>
</evidence>
<proteinExistence type="predicted"/>
<feature type="domain" description="Nitrile hydratase alpha/Thiocyanate hydrolase gamma" evidence="2">
    <location>
        <begin position="3"/>
        <end position="149"/>
    </location>
</feature>
<dbReference type="GO" id="GO:0003824">
    <property type="term" value="F:catalytic activity"/>
    <property type="evidence" value="ECO:0007669"/>
    <property type="project" value="InterPro"/>
</dbReference>
<name>A0A382G2K4_9ZZZZ</name>
<dbReference type="GO" id="GO:0046914">
    <property type="term" value="F:transition metal ion binding"/>
    <property type="evidence" value="ECO:0007669"/>
    <property type="project" value="InterPro"/>
</dbReference>
<dbReference type="Gene3D" id="3.90.330.10">
    <property type="entry name" value="Nitrile hydratase alpha /Thiocyanate hydrolase gamma"/>
    <property type="match status" value="1"/>
</dbReference>
<dbReference type="InterPro" id="IPR004232">
    <property type="entry name" value="CN_Hdrtase_a/SCN_Hdrlase_g"/>
</dbReference>
<accession>A0A382G2K4</accession>